<organism evidence="7">
    <name type="scientific">Haemonchus placei</name>
    <name type="common">Barber's pole worm</name>
    <dbReference type="NCBI Taxonomy" id="6290"/>
    <lineage>
        <taxon>Eukaryota</taxon>
        <taxon>Metazoa</taxon>
        <taxon>Ecdysozoa</taxon>
        <taxon>Nematoda</taxon>
        <taxon>Chromadorea</taxon>
        <taxon>Rhabditida</taxon>
        <taxon>Rhabditina</taxon>
        <taxon>Rhabditomorpha</taxon>
        <taxon>Strongyloidea</taxon>
        <taxon>Trichostrongylidae</taxon>
        <taxon>Haemonchus</taxon>
    </lineage>
</organism>
<evidence type="ECO:0000256" key="4">
    <source>
        <dbReference type="SAM" id="MobiDB-lite"/>
    </source>
</evidence>
<accession>A0A0N4WHA8</accession>
<dbReference type="STRING" id="6290.A0A0N4WHA8"/>
<keyword evidence="1" id="KW-0963">Cytoplasm</keyword>
<keyword evidence="2" id="KW-0396">Initiation factor</keyword>
<evidence type="ECO:0000256" key="2">
    <source>
        <dbReference type="ARBA" id="ARBA00022540"/>
    </source>
</evidence>
<dbReference type="InterPro" id="IPR013906">
    <property type="entry name" value="eIF3j"/>
</dbReference>
<evidence type="ECO:0000313" key="6">
    <source>
        <dbReference type="Proteomes" id="UP000268014"/>
    </source>
</evidence>
<evidence type="ECO:0000313" key="5">
    <source>
        <dbReference type="EMBL" id="VDO39623.1"/>
    </source>
</evidence>
<dbReference type="GO" id="GO:0005852">
    <property type="term" value="C:eukaryotic translation initiation factor 3 complex"/>
    <property type="evidence" value="ECO:0007669"/>
    <property type="project" value="InterPro"/>
</dbReference>
<evidence type="ECO:0000256" key="1">
    <source>
        <dbReference type="ARBA" id="ARBA00022490"/>
    </source>
</evidence>
<dbReference type="InterPro" id="IPR023194">
    <property type="entry name" value="eIF3-like_dom_sf"/>
</dbReference>
<dbReference type="AlphaFoldDB" id="A0A0N4WHA8"/>
<proteinExistence type="predicted"/>
<dbReference type="PANTHER" id="PTHR21681:SF0">
    <property type="entry name" value="EUKARYOTIC TRANSLATION INITIATION FACTOR 3 SUBUNIT J"/>
    <property type="match status" value="1"/>
</dbReference>
<dbReference type="GO" id="GO:0003743">
    <property type="term" value="F:translation initiation factor activity"/>
    <property type="evidence" value="ECO:0007669"/>
    <property type="project" value="UniProtKB-KW"/>
</dbReference>
<gene>
    <name evidence="5" type="ORF">HPLM_LOCUS10250</name>
</gene>
<dbReference type="OMA" id="HFSEMLI"/>
<evidence type="ECO:0000256" key="3">
    <source>
        <dbReference type="ARBA" id="ARBA00022917"/>
    </source>
</evidence>
<reference evidence="5 6" key="2">
    <citation type="submission" date="2018-11" db="EMBL/GenBank/DDBJ databases">
        <authorList>
            <consortium name="Pathogen Informatics"/>
        </authorList>
    </citation>
    <scope>NUCLEOTIDE SEQUENCE [LARGE SCALE GENOMIC DNA]</scope>
    <source>
        <strain evidence="5 6">MHpl1</strain>
    </source>
</reference>
<feature type="compositionally biased region" description="Pro residues" evidence="4">
    <location>
        <begin position="18"/>
        <end position="35"/>
    </location>
</feature>
<protein>
    <submittedName>
        <fullName evidence="7">Eukaryotic translation initiation factor 3 30 kDa subunit</fullName>
    </submittedName>
</protein>
<keyword evidence="6" id="KW-1185">Reference proteome</keyword>
<keyword evidence="3" id="KW-0648">Protein biosynthesis</keyword>
<dbReference type="WBParaSite" id="HPLM_0001025801-mRNA-1">
    <property type="protein sequence ID" value="HPLM_0001025801-mRNA-1"/>
    <property type="gene ID" value="HPLM_0001025801"/>
</dbReference>
<dbReference type="Pfam" id="PF08597">
    <property type="entry name" value="eIF3_subunit"/>
    <property type="match status" value="1"/>
</dbReference>
<feature type="region of interest" description="Disordered" evidence="4">
    <location>
        <begin position="1"/>
        <end position="62"/>
    </location>
</feature>
<name>A0A0N4WHA8_HAEPC</name>
<sequence length="200" mass="22379">MGDNWDDDDFEPDVQTLAPPPPVIETVPEPAPEAAPAPKAKPQKKSNALNMESFARELSAAEREEIQRRQELALTAEMFGEKPCTGDERPYSEILTKDEFEDWGLKVGTFLATRHKAAHYGYMLNKLIQTVSENLDASELRTMSNYLKTLADSKKAAEKVKPVPGSKKAPKATLKVTKASNKQVYDDYGADDYDDYDDFM</sequence>
<dbReference type="OrthoDB" id="5841389at2759"/>
<reference evidence="7" key="1">
    <citation type="submission" date="2017-02" db="UniProtKB">
        <authorList>
            <consortium name="WormBaseParasite"/>
        </authorList>
    </citation>
    <scope>IDENTIFICATION</scope>
</reference>
<dbReference type="Proteomes" id="UP000268014">
    <property type="component" value="Unassembled WGS sequence"/>
</dbReference>
<dbReference type="Gene3D" id="1.10.246.60">
    <property type="entry name" value="Eukaryotic translation initiation factor 3 like domains"/>
    <property type="match status" value="1"/>
</dbReference>
<dbReference type="EMBL" id="UZAF01017249">
    <property type="protein sequence ID" value="VDO39623.1"/>
    <property type="molecule type" value="Genomic_DNA"/>
</dbReference>
<dbReference type="PANTHER" id="PTHR21681">
    <property type="entry name" value="EUKARYOTIC TRANSLATION INITIATION FACTOR 3 SUBUNIT J"/>
    <property type="match status" value="1"/>
</dbReference>
<evidence type="ECO:0000313" key="7">
    <source>
        <dbReference type="WBParaSite" id="HPLM_0001025801-mRNA-1"/>
    </source>
</evidence>
<feature type="compositionally biased region" description="Acidic residues" evidence="4">
    <location>
        <begin position="1"/>
        <end position="12"/>
    </location>
</feature>